<gene>
    <name evidence="6" type="ORF">AB675_2732</name>
</gene>
<dbReference type="InterPro" id="IPR002654">
    <property type="entry name" value="Glyco_trans_25"/>
</dbReference>
<name>A0A0N1HXI7_9EURO</name>
<dbReference type="RefSeq" id="XP_018005235.1">
    <property type="nucleotide sequence ID" value="XM_018142726.1"/>
</dbReference>
<keyword evidence="7" id="KW-1185">Reference proteome</keyword>
<evidence type="ECO:0000256" key="1">
    <source>
        <dbReference type="ARBA" id="ARBA00006721"/>
    </source>
</evidence>
<dbReference type="Proteomes" id="UP000038010">
    <property type="component" value="Unassembled WGS sequence"/>
</dbReference>
<feature type="signal peptide" evidence="4">
    <location>
        <begin position="1"/>
        <end position="25"/>
    </location>
</feature>
<dbReference type="PANTHER" id="PTHR10730">
    <property type="entry name" value="PROCOLLAGEN-LYSINE,2-OXOGLUTARATE 5-DIOXYGENASE/GLYCOSYLTRANSFERASE 25 FAMILY MEMBER"/>
    <property type="match status" value="1"/>
</dbReference>
<dbReference type="PANTHER" id="PTHR10730:SF53">
    <property type="entry name" value="GLYCOSYLTRANSFERASE 25 FAMILY MEMBER"/>
    <property type="match status" value="1"/>
</dbReference>
<keyword evidence="3" id="KW-0808">Transferase</keyword>
<evidence type="ECO:0000313" key="7">
    <source>
        <dbReference type="Proteomes" id="UP000038010"/>
    </source>
</evidence>
<dbReference type="Pfam" id="PF01755">
    <property type="entry name" value="Glyco_transf_25"/>
    <property type="match status" value="1"/>
</dbReference>
<feature type="domain" description="Glycosyl transferase family 25" evidence="5">
    <location>
        <begin position="55"/>
        <end position="254"/>
    </location>
</feature>
<dbReference type="VEuPathDB" id="FungiDB:AB675_2732"/>
<protein>
    <recommendedName>
        <fullName evidence="5">Glycosyl transferase family 25 domain-containing protein</fullName>
    </recommendedName>
</protein>
<sequence>MHRPIWQYALVALLVWLCLLYLVVTHDVAPLQHVHPLDDDHIISKIQNSTLGFQEISVISLPERTDKRDAWTIMSSLFDLDIGLADGVDGAAVSEKALPHTFHQAPGIVGCWRAHMNVLQDIVNRNVASALVFEDDADWDVSIRDQLVQFGRGARWLQNTTDDINNVDSPYGTEWDILWLGNCAAKADHWDDRRFVLENDTTADPSELRSYGIGPGTMYWPGSHTRLVFSQSYGVCTTAYAVSQSGARKMLYHLGLQPFNAPLDLALSDMCKNKSSAFNCIGVWPPLIGVYRAAGRWSSDIEAGGGGEVAVAHAERIVYSARMNVERLLRGDDRFVAANPGFSETELTMDEISAAIGRPERLSETNFKWEQGH</sequence>
<evidence type="ECO:0000313" key="6">
    <source>
        <dbReference type="EMBL" id="KPI45272.1"/>
    </source>
</evidence>
<evidence type="ECO:0000256" key="4">
    <source>
        <dbReference type="SAM" id="SignalP"/>
    </source>
</evidence>
<feature type="chain" id="PRO_5005873600" description="Glycosyl transferase family 25 domain-containing protein" evidence="4">
    <location>
        <begin position="26"/>
        <end position="373"/>
    </location>
</feature>
<keyword evidence="4" id="KW-0732">Signal</keyword>
<accession>A0A0N1HXI7</accession>
<comment type="similarity">
    <text evidence="1">Belongs to the glycosyltransferase 25 family.</text>
</comment>
<reference evidence="6 7" key="1">
    <citation type="submission" date="2015-06" db="EMBL/GenBank/DDBJ databases">
        <title>Draft genome of the ant-associated black yeast Phialophora attae CBS 131958.</title>
        <authorList>
            <person name="Moreno L.F."/>
            <person name="Stielow B.J."/>
            <person name="de Hoog S."/>
            <person name="Vicente V.A."/>
            <person name="Weiss V.A."/>
            <person name="de Vries M."/>
            <person name="Cruz L.M."/>
            <person name="Souza E.M."/>
        </authorList>
    </citation>
    <scope>NUCLEOTIDE SEQUENCE [LARGE SCALE GENOMIC DNA]</scope>
    <source>
        <strain evidence="6 7">CBS 131958</strain>
    </source>
</reference>
<dbReference type="OrthoDB" id="47375at2759"/>
<dbReference type="CDD" id="cd06532">
    <property type="entry name" value="Glyco_transf_25"/>
    <property type="match status" value="1"/>
</dbReference>
<organism evidence="6 7">
    <name type="scientific">Cyphellophora attinorum</name>
    <dbReference type="NCBI Taxonomy" id="1664694"/>
    <lineage>
        <taxon>Eukaryota</taxon>
        <taxon>Fungi</taxon>
        <taxon>Dikarya</taxon>
        <taxon>Ascomycota</taxon>
        <taxon>Pezizomycotina</taxon>
        <taxon>Eurotiomycetes</taxon>
        <taxon>Chaetothyriomycetidae</taxon>
        <taxon>Chaetothyriales</taxon>
        <taxon>Cyphellophoraceae</taxon>
        <taxon>Cyphellophora</taxon>
    </lineage>
</organism>
<evidence type="ECO:0000256" key="3">
    <source>
        <dbReference type="ARBA" id="ARBA00022679"/>
    </source>
</evidence>
<evidence type="ECO:0000256" key="2">
    <source>
        <dbReference type="ARBA" id="ARBA00022676"/>
    </source>
</evidence>
<dbReference type="AlphaFoldDB" id="A0A0N1HXI7"/>
<evidence type="ECO:0000259" key="5">
    <source>
        <dbReference type="Pfam" id="PF01755"/>
    </source>
</evidence>
<dbReference type="GeneID" id="28734606"/>
<dbReference type="GO" id="GO:0016740">
    <property type="term" value="F:transferase activity"/>
    <property type="evidence" value="ECO:0007669"/>
    <property type="project" value="UniProtKB-KW"/>
</dbReference>
<proteinExistence type="inferred from homology"/>
<keyword evidence="2" id="KW-0328">Glycosyltransferase</keyword>
<dbReference type="InterPro" id="IPR050757">
    <property type="entry name" value="Collagen_mod_GT25"/>
</dbReference>
<dbReference type="EMBL" id="LFJN01000002">
    <property type="protein sequence ID" value="KPI45272.1"/>
    <property type="molecule type" value="Genomic_DNA"/>
</dbReference>
<comment type="caution">
    <text evidence="6">The sequence shown here is derived from an EMBL/GenBank/DDBJ whole genome shotgun (WGS) entry which is preliminary data.</text>
</comment>